<dbReference type="GO" id="GO:0051301">
    <property type="term" value="P:cell division"/>
    <property type="evidence" value="ECO:0007669"/>
    <property type="project" value="UniProtKB-KW"/>
</dbReference>
<evidence type="ECO:0000256" key="4">
    <source>
        <dbReference type="ARBA" id="ARBA00022776"/>
    </source>
</evidence>
<evidence type="ECO:0000259" key="8">
    <source>
        <dbReference type="Pfam" id="PF18122"/>
    </source>
</evidence>
<feature type="domain" description="Anaphase-promoting complex subunit 1 C-terminal" evidence="8">
    <location>
        <begin position="1705"/>
        <end position="1804"/>
    </location>
</feature>
<dbReference type="GO" id="GO:0007091">
    <property type="term" value="P:metaphase/anaphase transition of mitotic cell cycle"/>
    <property type="evidence" value="ECO:0007669"/>
    <property type="project" value="TreeGrafter"/>
</dbReference>
<evidence type="ECO:0000256" key="1">
    <source>
        <dbReference type="ARBA" id="ARBA00010547"/>
    </source>
</evidence>
<evidence type="ECO:0000256" key="3">
    <source>
        <dbReference type="ARBA" id="ARBA00022737"/>
    </source>
</evidence>
<comment type="similarity">
    <text evidence="1">Belongs to the APC1 family.</text>
</comment>
<dbReference type="OrthoDB" id="26401at2759"/>
<protein>
    <recommendedName>
        <fullName evidence="13">Anaphase-promoting complex subunit 1</fullName>
    </recommendedName>
</protein>
<evidence type="ECO:0000259" key="10">
    <source>
        <dbReference type="Pfam" id="PF21282"/>
    </source>
</evidence>
<dbReference type="EMBL" id="OU895878">
    <property type="protein sequence ID" value="CAG9803395.1"/>
    <property type="molecule type" value="Genomic_DNA"/>
</dbReference>
<evidence type="ECO:0008006" key="13">
    <source>
        <dbReference type="Google" id="ProtNLM"/>
    </source>
</evidence>
<dbReference type="InterPro" id="IPR041221">
    <property type="entry name" value="APC1_C"/>
</dbReference>
<proteinExistence type="inferred from homology"/>
<evidence type="ECO:0000256" key="7">
    <source>
        <dbReference type="SAM" id="Phobius"/>
    </source>
</evidence>
<evidence type="ECO:0000313" key="11">
    <source>
        <dbReference type="EMBL" id="CAG9803395.1"/>
    </source>
</evidence>
<feature type="region of interest" description="Disordered" evidence="6">
    <location>
        <begin position="618"/>
        <end position="642"/>
    </location>
</feature>
<keyword evidence="12" id="KW-1185">Reference proteome</keyword>
<name>A0A9N9RTH5_9DIPT</name>
<dbReference type="GO" id="GO:0005680">
    <property type="term" value="C:anaphase-promoting complex"/>
    <property type="evidence" value="ECO:0007669"/>
    <property type="project" value="InterPro"/>
</dbReference>
<dbReference type="Pfam" id="PF20518">
    <property type="entry name" value="Apc1_MidN"/>
    <property type="match status" value="1"/>
</dbReference>
<keyword evidence="7" id="KW-0812">Transmembrane</keyword>
<accession>A0A9N9RTH5</accession>
<feature type="domain" description="Anaphase-promoting complex subunit 1 beta-sandwich" evidence="10">
    <location>
        <begin position="1547"/>
        <end position="1625"/>
    </location>
</feature>
<dbReference type="GO" id="GO:0060090">
    <property type="term" value="F:molecular adaptor activity"/>
    <property type="evidence" value="ECO:0007669"/>
    <property type="project" value="TreeGrafter"/>
</dbReference>
<sequence>MIAALDPLEFVPNGRKIVKNHCGPLNKKAELISNEFILLDRLRNVNLSAEEHHHNELWKIREFYGNDIKNDVQFLAVPIANSEEELYFSGHTVVWSRGRDSTSSEICYTTKSPVQFAFFCSENFLDPDYKIQKTPSLKKSNKGQEHQGIGIIDSESLKVYAKNGENIITAIESPIRKIWITKYCILIEKDASTDMVEGHVLPMPRIFSLTHALDEMFPVLLKVQLLINYITEDEYKIIFTCDESDLVLMFNNRIGKHIICKLRKATKDEATSVNGLYDTSMSHSMSTIGGFSNVHNSIKTPKNISGRQTPTTSSNPHILSFHNSMSANYRSSLKSFTDSTINRNSISMMARKIGECEPSKPLVPDLIFEQIWSESSSNWNEYNEMSSKGFLHTDFIGQKYFCFLLPKSFKLNLLQVERMNNINSPVFGSTVCISAKDAVNLPKMNMIVLLLSCGTLMIYSGPVAVGKIHVGGILSNLTVSSVLNTPAFPKRSSILPNISSPMVDMKLNEEFHMLSPVHPLQNNPHRLNNCVSLRDPVWNRITLAFSSGKMYRIELPQMCENPLIRKMLIALRQILQKEALKVLVRWYSVKNSPGTKDISLKKEFEMFKSLLLEMMGRPHEVSHSSSSSAIVDPKKRRKSENGADSDWEFLLDINNSHPTKTAENDDEDHEMLQNYHADSQLFSFIPIIFYSLHLLYEDLKLDLSMSNELILLSELLCQLSVDFKLENYRFHYIKDNPSLIFIKTKREISANDSEKLLKKELISEPISIFEEITKIAIKNVKELRQYPYIPNVNSLSKDIFEILAIIFGKVETASHATKLVTLLNENANSNIQFPTLPQTSVQKTVIDIMLKKKITRAHLERMPIIVNYIISQTLETVRLNPPIGCSRDAYKLLLRPELYRHSVFKRDKKYPAPKAQQETSLTLRIQTQPDVIAKTEKALVEDDGMEHIDTKLLRLRFPDDLRINDVKKFLNSSKPVTIDITQAPNMSDHDFIEEQEKQLFSLCTRTMALSVGRGMFTFKTYYPVLTEILPIPKLCLTGKETARGATVEFQQIEVPANMSLWPQFHNGVASALRIATNPTDVDPAYILYNKPKEVEMPPSYAGFLMALGLTSSLKSLSYTYLYDFLTRSEELLSVGLILGMAASYRGTMDTKITRMLSIHIESLLPPTAIELDEPHNVQVAALLGIGLVYQNSNKRYVAEALLQEINRPPGPEMENYVERESYALSAGLALGMVCLEAGNKDVGLDDLNLADTLHYYMIGGTKRPLSGTQRDKYKLPSFQIREGDQVNIDVTAPGSTIALGLMYFASGNEAVADWMKPPETMFLLDFVRPDLLLLRVIARGLIMWNTIEPTAEWINSQISKTLSKIIKQRPDPENDPLDLDHEAICQSYCNIVTGAAMVIGLRYAGTENLLAFKTLKKIITFFFSANGQYIGEYAGKSTVESCIILVLIALSLVFAGTGNLQILRMIRMTRSRIGPQHSSVTYGSHMAIHMALGFLFLGAGRYTISRRPQAIAALICALFPKFPAHSNDNRYHLQALRHLYVLAVEPRLFLPRDLDNGKLVVCKLSYIEFDQKSMIETMAPCILPELDTLKAVYINDVNYWPIVFERDRNWDTLIEILKSNECIDIVQKAGCLSHLDDPNRLKSLLAQTLTTEKFSSWKIEPANLMSFYNNQLMANLTKMIMHVDNELGLKIKGKENLRDNILLQIYDCLTRDKTHALGIYISIDNIIESIINNSGTKSSDLWQLKILSTMMQNKSLQIVTANEQSSTTLLSNEILRSLIVKAKIIMNEKLHQQKHLIKQLLHAKDLNFLQSFCLPSISELMQLATYYDLSFNLLDDSLKIEQMSLLQFIVELKKRDTQHKDTEFIANLWKILS</sequence>
<evidence type="ECO:0000256" key="2">
    <source>
        <dbReference type="ARBA" id="ARBA00022618"/>
    </source>
</evidence>
<evidence type="ECO:0000259" key="9">
    <source>
        <dbReference type="Pfam" id="PF20518"/>
    </source>
</evidence>
<dbReference type="InterPro" id="IPR048971">
    <property type="entry name" value="Apc1_3rd"/>
</dbReference>
<reference evidence="11" key="2">
    <citation type="submission" date="2022-10" db="EMBL/GenBank/DDBJ databases">
        <authorList>
            <consortium name="ENA_rothamsted_submissions"/>
            <consortium name="culmorum"/>
            <person name="King R."/>
        </authorList>
    </citation>
    <scope>NUCLEOTIDE SEQUENCE</scope>
</reference>
<dbReference type="PANTHER" id="PTHR12827:SF3">
    <property type="entry name" value="ANAPHASE-PROMOTING COMPLEX SUBUNIT 1"/>
    <property type="match status" value="1"/>
</dbReference>
<evidence type="ECO:0000256" key="5">
    <source>
        <dbReference type="ARBA" id="ARBA00023306"/>
    </source>
</evidence>
<evidence type="ECO:0000313" key="12">
    <source>
        <dbReference type="Proteomes" id="UP001153620"/>
    </source>
</evidence>
<evidence type="ECO:0000256" key="6">
    <source>
        <dbReference type="SAM" id="MobiDB-lite"/>
    </source>
</evidence>
<dbReference type="InterPro" id="IPR011989">
    <property type="entry name" value="ARM-like"/>
</dbReference>
<keyword evidence="7" id="KW-0472">Membrane</keyword>
<dbReference type="PANTHER" id="PTHR12827">
    <property type="entry name" value="MEIOTIC CHECKPOINT REGULATOR TSG24 FAMILY MEMBER"/>
    <property type="match status" value="1"/>
</dbReference>
<dbReference type="GO" id="GO:0031145">
    <property type="term" value="P:anaphase-promoting complex-dependent catabolic process"/>
    <property type="evidence" value="ECO:0007669"/>
    <property type="project" value="TreeGrafter"/>
</dbReference>
<feature type="transmembrane region" description="Helical" evidence="7">
    <location>
        <begin position="1484"/>
        <end position="1504"/>
    </location>
</feature>
<reference evidence="11" key="1">
    <citation type="submission" date="2022-01" db="EMBL/GenBank/DDBJ databases">
        <authorList>
            <person name="King R."/>
        </authorList>
    </citation>
    <scope>NUCLEOTIDE SEQUENCE</scope>
</reference>
<keyword evidence="4" id="KW-0498">Mitosis</keyword>
<organism evidence="11 12">
    <name type="scientific">Chironomus riparius</name>
    <dbReference type="NCBI Taxonomy" id="315576"/>
    <lineage>
        <taxon>Eukaryota</taxon>
        <taxon>Metazoa</taxon>
        <taxon>Ecdysozoa</taxon>
        <taxon>Arthropoda</taxon>
        <taxon>Hexapoda</taxon>
        <taxon>Insecta</taxon>
        <taxon>Pterygota</taxon>
        <taxon>Neoptera</taxon>
        <taxon>Endopterygota</taxon>
        <taxon>Diptera</taxon>
        <taxon>Nematocera</taxon>
        <taxon>Chironomoidea</taxon>
        <taxon>Chironomidae</taxon>
        <taxon>Chironominae</taxon>
        <taxon>Chironomus</taxon>
    </lineage>
</organism>
<keyword evidence="2" id="KW-0132">Cell division</keyword>
<keyword evidence="5" id="KW-0131">Cell cycle</keyword>
<dbReference type="Gene3D" id="1.25.10.10">
    <property type="entry name" value="Leucine-rich Repeat Variant"/>
    <property type="match status" value="2"/>
</dbReference>
<dbReference type="Proteomes" id="UP001153620">
    <property type="component" value="Chromosome 2"/>
</dbReference>
<dbReference type="InterPro" id="IPR046794">
    <property type="entry name" value="Apc1_MidN"/>
</dbReference>
<keyword evidence="7" id="KW-1133">Transmembrane helix</keyword>
<gene>
    <name evidence="11" type="ORF">CHIRRI_LOCUS6295</name>
</gene>
<dbReference type="Pfam" id="PF21282">
    <property type="entry name" value="APC1_3rd"/>
    <property type="match status" value="1"/>
</dbReference>
<feature type="domain" description="Anaphase-promoting complex subunit 1 middle" evidence="9">
    <location>
        <begin position="624"/>
        <end position="804"/>
    </location>
</feature>
<dbReference type="InterPro" id="IPR024990">
    <property type="entry name" value="Apc1"/>
</dbReference>
<keyword evidence="3" id="KW-0677">Repeat</keyword>
<feature type="transmembrane region" description="Helical" evidence="7">
    <location>
        <begin position="1443"/>
        <end position="1463"/>
    </location>
</feature>
<dbReference type="GO" id="GO:0070979">
    <property type="term" value="P:protein K11-linked ubiquitination"/>
    <property type="evidence" value="ECO:0007669"/>
    <property type="project" value="TreeGrafter"/>
</dbReference>
<dbReference type="Pfam" id="PF18122">
    <property type="entry name" value="APC1_C"/>
    <property type="match status" value="1"/>
</dbReference>